<evidence type="ECO:0000256" key="3">
    <source>
        <dbReference type="SAM" id="Phobius"/>
    </source>
</evidence>
<gene>
    <name evidence="4" type="ORF">CQ394_12540</name>
</gene>
<comment type="caution">
    <text evidence="4">The sequence shown here is derived from an EMBL/GenBank/DDBJ whole genome shotgun (WGS) entry which is preliminary data.</text>
</comment>
<evidence type="ECO:0000313" key="5">
    <source>
        <dbReference type="Proteomes" id="UP000220840"/>
    </source>
</evidence>
<name>A0A2A7MLM3_9CLOT</name>
<evidence type="ECO:0000313" key="4">
    <source>
        <dbReference type="EMBL" id="PEG32479.1"/>
    </source>
</evidence>
<dbReference type="Proteomes" id="UP000220840">
    <property type="component" value="Unassembled WGS sequence"/>
</dbReference>
<dbReference type="PANTHER" id="PTHR37815:SF3">
    <property type="entry name" value="UPF0397 PROTEIN SPR0429"/>
    <property type="match status" value="1"/>
</dbReference>
<dbReference type="PANTHER" id="PTHR37815">
    <property type="entry name" value="UPF0397 PROTEIN BC_2624-RELATED"/>
    <property type="match status" value="1"/>
</dbReference>
<accession>A0A2A7MLM3</accession>
<proteinExistence type="predicted"/>
<organism evidence="4 5">
    <name type="scientific">Clostridium neonatale</name>
    <dbReference type="NCBI Taxonomy" id="137838"/>
    <lineage>
        <taxon>Bacteria</taxon>
        <taxon>Bacillati</taxon>
        <taxon>Bacillota</taxon>
        <taxon>Clostridia</taxon>
        <taxon>Eubacteriales</taxon>
        <taxon>Clostridiaceae</taxon>
        <taxon>Clostridium</taxon>
    </lineage>
</organism>
<keyword evidence="5" id="KW-1185">Reference proteome</keyword>
<feature type="transmembrane region" description="Helical" evidence="3">
    <location>
        <begin position="156"/>
        <end position="174"/>
    </location>
</feature>
<feature type="transmembrane region" description="Helical" evidence="3">
    <location>
        <begin position="74"/>
        <end position="96"/>
    </location>
</feature>
<dbReference type="Gene3D" id="1.10.1760.20">
    <property type="match status" value="1"/>
</dbReference>
<sequence>MNENKNLATRELVLVGLMIALVYLAGSIIRVPSVGGFVHIGDCMVFLSVVVLGKKKGAVASSFGMLLVDVLGGYYLWAPFTFIIKGTMAYIAGYILDIMEDKANDTVRYLTAFIISGIFMVVGYFFAGIIIAGFLTDKIGLIQGIAYSAKDIVGNIIQVTTGTVIALPLTAVLLKAKHYSFNN</sequence>
<dbReference type="AlphaFoldDB" id="A0A2A7MLM3"/>
<evidence type="ECO:0000256" key="2">
    <source>
        <dbReference type="ARBA" id="ARBA00022989"/>
    </source>
</evidence>
<dbReference type="RefSeq" id="WP_058296622.1">
    <property type="nucleotide sequence ID" value="NZ_CAKJVD010000083.1"/>
</dbReference>
<dbReference type="Pfam" id="PF07155">
    <property type="entry name" value="ECF-ribofla_trS"/>
    <property type="match status" value="1"/>
</dbReference>
<dbReference type="GO" id="GO:0016020">
    <property type="term" value="C:membrane"/>
    <property type="evidence" value="ECO:0007669"/>
    <property type="project" value="InterPro"/>
</dbReference>
<feature type="transmembrane region" description="Helical" evidence="3">
    <location>
        <begin position="12"/>
        <end position="29"/>
    </location>
</feature>
<reference evidence="4 5" key="1">
    <citation type="submission" date="2017-10" db="EMBL/GenBank/DDBJ databases">
        <title>Effective Description of Clostridium neonatale sp. nov. linked to necrotizing enterocolitis in neonates and a clarification of species assignable to the genus Clostridium (Prazmowski 1880) emend. Lawson and Rainey 2016.</title>
        <authorList>
            <person name="Bernard K."/>
            <person name="Burdz T."/>
            <person name="Wiebe D."/>
            <person name="Balcewich B."/>
            <person name="Alfa M."/>
            <person name="Bernier A.-M."/>
        </authorList>
    </citation>
    <scope>NUCLEOTIDE SEQUENCE [LARGE SCALE GENOMIC DNA]</scope>
    <source>
        <strain evidence="4 5">LCDC99A005</strain>
    </source>
</reference>
<evidence type="ECO:0000256" key="1">
    <source>
        <dbReference type="ARBA" id="ARBA00022692"/>
    </source>
</evidence>
<dbReference type="STRING" id="137838.GCA_001458595_03998"/>
<dbReference type="InterPro" id="IPR009825">
    <property type="entry name" value="ECF_substrate-spec-like"/>
</dbReference>
<keyword evidence="3" id="KW-0472">Membrane</keyword>
<dbReference type="OrthoDB" id="411368at2"/>
<keyword evidence="2 3" id="KW-1133">Transmembrane helix</keyword>
<feature type="transmembrane region" description="Helical" evidence="3">
    <location>
        <begin position="35"/>
        <end position="53"/>
    </location>
</feature>
<protein>
    <submittedName>
        <fullName evidence="4">ECF transporter S component</fullName>
    </submittedName>
</protein>
<feature type="transmembrane region" description="Helical" evidence="3">
    <location>
        <begin position="108"/>
        <end position="135"/>
    </location>
</feature>
<dbReference type="EMBL" id="PDCJ01000001">
    <property type="protein sequence ID" value="PEG32479.1"/>
    <property type="molecule type" value="Genomic_DNA"/>
</dbReference>
<keyword evidence="1 3" id="KW-0812">Transmembrane</keyword>